<dbReference type="PATRIC" id="fig|1341157.4.peg.1222"/>
<dbReference type="OrthoDB" id="9813214at2"/>
<evidence type="ECO:0000313" key="2">
    <source>
        <dbReference type="EMBL" id="EWM54104.1"/>
    </source>
</evidence>
<keyword evidence="3" id="KW-1185">Reference proteome</keyword>
<dbReference type="GO" id="GO:0009103">
    <property type="term" value="P:lipopolysaccharide biosynthetic process"/>
    <property type="evidence" value="ECO:0007669"/>
    <property type="project" value="TreeGrafter"/>
</dbReference>
<dbReference type="Proteomes" id="UP000019365">
    <property type="component" value="Unassembled WGS sequence"/>
</dbReference>
<reference evidence="2 3" key="1">
    <citation type="journal article" date="2014" name="PLoS ONE">
        <title>Rumen cellulosomics: divergent fiber-degrading strategies revealed by comparative genome-wide analysis of six ruminococcal strains.</title>
        <authorList>
            <person name="Dassa B."/>
            <person name="Borovok I."/>
            <person name="Ruimy-Israeli V."/>
            <person name="Lamed R."/>
            <person name="Flint H.J."/>
            <person name="Duncan S.H."/>
            <person name="Henrissat B."/>
            <person name="Coutinho P."/>
            <person name="Morrison M."/>
            <person name="Mosoni P."/>
            <person name="Yeoman C.J."/>
            <person name="White B.A."/>
            <person name="Bayer E.A."/>
        </authorList>
    </citation>
    <scope>NUCLEOTIDE SEQUENCE [LARGE SCALE GENOMIC DNA]</scope>
    <source>
        <strain evidence="2 3">007c</strain>
    </source>
</reference>
<dbReference type="SUPFAM" id="SSF53756">
    <property type="entry name" value="UDP-Glycosyltransferase/glycogen phosphorylase"/>
    <property type="match status" value="1"/>
</dbReference>
<accession>W7URP4</accession>
<evidence type="ECO:0000313" key="3">
    <source>
        <dbReference type="Proteomes" id="UP000019365"/>
    </source>
</evidence>
<sequence length="365" mass="42202">MKKIVYSVYHDLRWEERSREVLEALQQFAEVYIITYADIPDKCKNKFTHPCIVKSVFKIPGSRYFNYVRETKKMIKKIKPDVVLLHDFPILISWLKKAFPSTKIVYDQSELVIDRKVKSIKTFGLSLIDRIEKRDVKKVDVYIAANQERADIAKKHFKLKNHIIVFDNMHRIDGTVDEKVCETKYAPLFAKSSFTIVYGGGIREDRGTFEIAAALKKLGADYNLIIVGNDWGNKQNFISYLKDNNITNVDYIGFIDRNEWGYLLKCSKASIVFFLQNTINNTYCASGKMYESLFLGKPIICSTNPPLKHLCDRFHCGVCSEDFASSIKNLKDNYEYYVEGAKSFIEATDYDGRINRLADSIQENV</sequence>
<dbReference type="Gene3D" id="3.40.50.2000">
    <property type="entry name" value="Glycogen Phosphorylase B"/>
    <property type="match status" value="2"/>
</dbReference>
<dbReference type="RefSeq" id="WP_037298244.1">
    <property type="nucleotide sequence ID" value="NZ_ATAX01000019.1"/>
</dbReference>
<organism evidence="2 3">
    <name type="scientific">Ruminococcus flavefaciens 007c</name>
    <dbReference type="NCBI Taxonomy" id="1341157"/>
    <lineage>
        <taxon>Bacteria</taxon>
        <taxon>Bacillati</taxon>
        <taxon>Bacillota</taxon>
        <taxon>Clostridia</taxon>
        <taxon>Eubacteriales</taxon>
        <taxon>Oscillospiraceae</taxon>
        <taxon>Ruminococcus</taxon>
    </lineage>
</organism>
<evidence type="ECO:0000256" key="1">
    <source>
        <dbReference type="ARBA" id="ARBA00022679"/>
    </source>
</evidence>
<dbReference type="AlphaFoldDB" id="W7URP4"/>
<protein>
    <recommendedName>
        <fullName evidence="4">Glycosyl transferase family 1 domain-containing protein</fullName>
    </recommendedName>
</protein>
<dbReference type="eggNOG" id="COG0438">
    <property type="taxonomic scope" value="Bacteria"/>
</dbReference>
<dbReference type="EMBL" id="ATAX01000019">
    <property type="protein sequence ID" value="EWM54104.1"/>
    <property type="molecule type" value="Genomic_DNA"/>
</dbReference>
<gene>
    <name evidence="2" type="ORF">RF007C_01140</name>
</gene>
<evidence type="ECO:0008006" key="4">
    <source>
        <dbReference type="Google" id="ProtNLM"/>
    </source>
</evidence>
<comment type="caution">
    <text evidence="2">The sequence shown here is derived from an EMBL/GenBank/DDBJ whole genome shotgun (WGS) entry which is preliminary data.</text>
</comment>
<dbReference type="PANTHER" id="PTHR46401:SF2">
    <property type="entry name" value="GLYCOSYLTRANSFERASE WBBK-RELATED"/>
    <property type="match status" value="1"/>
</dbReference>
<keyword evidence="1" id="KW-0808">Transferase</keyword>
<dbReference type="GO" id="GO:0016757">
    <property type="term" value="F:glycosyltransferase activity"/>
    <property type="evidence" value="ECO:0007669"/>
    <property type="project" value="TreeGrafter"/>
</dbReference>
<name>W7URP4_RUMFL</name>
<dbReference type="PANTHER" id="PTHR46401">
    <property type="entry name" value="GLYCOSYLTRANSFERASE WBBK-RELATED"/>
    <property type="match status" value="1"/>
</dbReference>
<proteinExistence type="predicted"/>